<reference evidence="2 3" key="1">
    <citation type="submission" date="2018-10" db="EMBL/GenBank/DDBJ databases">
        <title>Fifty Aureobasidium pullulans genomes reveal a recombining polyextremotolerant generalist.</title>
        <authorList>
            <person name="Gostincar C."/>
            <person name="Turk M."/>
            <person name="Zajc J."/>
            <person name="Gunde-Cimerman N."/>
        </authorList>
    </citation>
    <scope>NUCLEOTIDE SEQUENCE [LARGE SCALE GENOMIC DNA]</scope>
    <source>
        <strain evidence="2 3">EXF-1645</strain>
    </source>
</reference>
<comment type="caution">
    <text evidence="2">The sequence shown here is derived from an EMBL/GenBank/DDBJ whole genome shotgun (WGS) entry which is preliminary data.</text>
</comment>
<evidence type="ECO:0000313" key="3">
    <source>
        <dbReference type="Proteomes" id="UP000308724"/>
    </source>
</evidence>
<name>A0A4V4LD81_AURPU</name>
<protein>
    <recommendedName>
        <fullName evidence="1">SnoaL-like domain-containing protein</fullName>
    </recommendedName>
</protein>
<evidence type="ECO:0000313" key="2">
    <source>
        <dbReference type="EMBL" id="TIA31077.1"/>
    </source>
</evidence>
<dbReference type="InterPro" id="IPR032710">
    <property type="entry name" value="NTF2-like_dom_sf"/>
</dbReference>
<dbReference type="Pfam" id="PF13577">
    <property type="entry name" value="SnoaL_4"/>
    <property type="match status" value="1"/>
</dbReference>
<sequence length="166" mass="18399">MTGARNTMANPHDYNAIRNAISLYCIALDTKDWPLLEKVFTKDVFAQYPFNDDPILGVDALSKRIQQRLKPVTTQHALTTQHLIITPSSSSPTAKATTYFTGVHLGRGKWEGQQVTAYGKYVDELVCVEEDVAETEAGASGIWKIDKRTVTFFGRVGEEGVMTGEE</sequence>
<feature type="domain" description="SnoaL-like" evidence="1">
    <location>
        <begin position="12"/>
        <end position="149"/>
    </location>
</feature>
<evidence type="ECO:0000259" key="1">
    <source>
        <dbReference type="Pfam" id="PF13577"/>
    </source>
</evidence>
<dbReference type="Proteomes" id="UP000308724">
    <property type="component" value="Unassembled WGS sequence"/>
</dbReference>
<proteinExistence type="predicted"/>
<dbReference type="AlphaFoldDB" id="A0A4V4LD81"/>
<dbReference type="InterPro" id="IPR037401">
    <property type="entry name" value="SnoaL-like"/>
</dbReference>
<dbReference type="Gene3D" id="3.10.450.50">
    <property type="match status" value="1"/>
</dbReference>
<gene>
    <name evidence="2" type="ORF">D6C78_09167</name>
</gene>
<accession>A0A4V4LD81</accession>
<dbReference type="EMBL" id="QZBZ01000312">
    <property type="protein sequence ID" value="TIA31077.1"/>
    <property type="molecule type" value="Genomic_DNA"/>
</dbReference>
<dbReference type="SUPFAM" id="SSF54427">
    <property type="entry name" value="NTF2-like"/>
    <property type="match status" value="1"/>
</dbReference>
<organism evidence="2 3">
    <name type="scientific">Aureobasidium pullulans</name>
    <name type="common">Black yeast</name>
    <name type="synonym">Pullularia pullulans</name>
    <dbReference type="NCBI Taxonomy" id="5580"/>
    <lineage>
        <taxon>Eukaryota</taxon>
        <taxon>Fungi</taxon>
        <taxon>Dikarya</taxon>
        <taxon>Ascomycota</taxon>
        <taxon>Pezizomycotina</taxon>
        <taxon>Dothideomycetes</taxon>
        <taxon>Dothideomycetidae</taxon>
        <taxon>Dothideales</taxon>
        <taxon>Saccotheciaceae</taxon>
        <taxon>Aureobasidium</taxon>
    </lineage>
</organism>